<organism evidence="1 2">
    <name type="scientific">Pedobacter miscanthi</name>
    <dbReference type="NCBI Taxonomy" id="2259170"/>
    <lineage>
        <taxon>Bacteria</taxon>
        <taxon>Pseudomonadati</taxon>
        <taxon>Bacteroidota</taxon>
        <taxon>Sphingobacteriia</taxon>
        <taxon>Sphingobacteriales</taxon>
        <taxon>Sphingobacteriaceae</taxon>
        <taxon>Pedobacter</taxon>
    </lineage>
</organism>
<gene>
    <name evidence="1" type="ORF">DRW42_17005</name>
</gene>
<dbReference type="Proteomes" id="UP000252081">
    <property type="component" value="Unassembled WGS sequence"/>
</dbReference>
<evidence type="ECO:0000313" key="1">
    <source>
        <dbReference type="EMBL" id="RBQ05379.1"/>
    </source>
</evidence>
<keyword evidence="2" id="KW-1185">Reference proteome</keyword>
<dbReference type="EMBL" id="QNQU01000014">
    <property type="protein sequence ID" value="RBQ05379.1"/>
    <property type="molecule type" value="Genomic_DNA"/>
</dbReference>
<name>A0A366KVV8_9SPHI</name>
<accession>A0A366KVV8</accession>
<protein>
    <submittedName>
        <fullName evidence="1">Uncharacterized protein</fullName>
    </submittedName>
</protein>
<evidence type="ECO:0000313" key="2">
    <source>
        <dbReference type="Proteomes" id="UP000252081"/>
    </source>
</evidence>
<sequence length="167" mass="17869">MPKTVDKSRLIEKQISMKKLSLVLCLLGFSTLVFNGCKKKGNVDEPDVRGKTYKFTVTSTGILATDNIDVTFKGGSSTNAKTLLKVDGVTQDNQQIVTLTRAQITKSGGTVVESALPLIVCGFDLGGFSGTAGHTFVVKVVPVVDGTPATTVSKTFTTQTFYQAYDY</sequence>
<proteinExistence type="predicted"/>
<dbReference type="AlphaFoldDB" id="A0A366KVV8"/>
<reference evidence="1 2" key="1">
    <citation type="submission" date="2018-07" db="EMBL/GenBank/DDBJ databases">
        <title>A draft genome of a endophytic bacteria, a new species of Pedobacter.</title>
        <authorList>
            <person name="Zhang Z.D."/>
            <person name="Chen Z.J."/>
        </authorList>
    </citation>
    <scope>NUCLEOTIDE SEQUENCE [LARGE SCALE GENOMIC DNA]</scope>
    <source>
        <strain evidence="1 2">RS10</strain>
    </source>
</reference>
<comment type="caution">
    <text evidence="1">The sequence shown here is derived from an EMBL/GenBank/DDBJ whole genome shotgun (WGS) entry which is preliminary data.</text>
</comment>